<evidence type="ECO:0000313" key="3">
    <source>
        <dbReference type="Proteomes" id="UP001549320"/>
    </source>
</evidence>
<dbReference type="InterPro" id="IPR026968">
    <property type="entry name" value="PcaD/CatD"/>
</dbReference>
<dbReference type="PANTHER" id="PTHR43433:SF1">
    <property type="entry name" value="BLL5160 PROTEIN"/>
    <property type="match status" value="1"/>
</dbReference>
<name>A0ABV2Q6L0_9BURK</name>
<dbReference type="InterPro" id="IPR000073">
    <property type="entry name" value="AB_hydrolase_1"/>
</dbReference>
<dbReference type="PANTHER" id="PTHR43433">
    <property type="entry name" value="HYDROLASE, ALPHA/BETA FOLD FAMILY PROTEIN"/>
    <property type="match status" value="1"/>
</dbReference>
<dbReference type="InterPro" id="IPR029058">
    <property type="entry name" value="AB_hydrolase_fold"/>
</dbReference>
<dbReference type="InterPro" id="IPR050471">
    <property type="entry name" value="AB_hydrolase"/>
</dbReference>
<keyword evidence="2" id="KW-0378">Hydrolase</keyword>
<evidence type="ECO:0000313" key="2">
    <source>
        <dbReference type="EMBL" id="MET4576666.1"/>
    </source>
</evidence>
<dbReference type="Gene3D" id="3.40.50.1820">
    <property type="entry name" value="alpha/beta hydrolase"/>
    <property type="match status" value="1"/>
</dbReference>
<dbReference type="NCBIfam" id="TIGR02427">
    <property type="entry name" value="protocat_pcaD"/>
    <property type="match status" value="1"/>
</dbReference>
<evidence type="ECO:0000259" key="1">
    <source>
        <dbReference type="Pfam" id="PF00561"/>
    </source>
</evidence>
<organism evidence="2 3">
    <name type="scientific">Ottowia thiooxydans</name>
    <dbReference type="NCBI Taxonomy" id="219182"/>
    <lineage>
        <taxon>Bacteria</taxon>
        <taxon>Pseudomonadati</taxon>
        <taxon>Pseudomonadota</taxon>
        <taxon>Betaproteobacteria</taxon>
        <taxon>Burkholderiales</taxon>
        <taxon>Comamonadaceae</taxon>
        <taxon>Ottowia</taxon>
    </lineage>
</organism>
<gene>
    <name evidence="2" type="ORF">ABIE13_001775</name>
</gene>
<dbReference type="Proteomes" id="UP001549320">
    <property type="component" value="Unassembled WGS sequence"/>
</dbReference>
<dbReference type="Pfam" id="PF00561">
    <property type="entry name" value="Abhydrolase_1"/>
    <property type="match status" value="1"/>
</dbReference>
<protein>
    <submittedName>
        <fullName evidence="2">3-oxoadipate enol-lactonase</fullName>
        <ecNumber evidence="2">3.1.1.24</ecNumber>
    </submittedName>
</protein>
<dbReference type="EMBL" id="JBEPSH010000003">
    <property type="protein sequence ID" value="MET4576666.1"/>
    <property type="molecule type" value="Genomic_DNA"/>
</dbReference>
<accession>A0ABV2Q6L0</accession>
<feature type="domain" description="AB hydrolase-1" evidence="1">
    <location>
        <begin position="30"/>
        <end position="257"/>
    </location>
</feature>
<dbReference type="GO" id="GO:0047570">
    <property type="term" value="F:3-oxoadipate enol-lactonase activity"/>
    <property type="evidence" value="ECO:0007669"/>
    <property type="project" value="UniProtKB-EC"/>
</dbReference>
<proteinExistence type="predicted"/>
<dbReference type="EC" id="3.1.1.24" evidence="2"/>
<reference evidence="2 3" key="1">
    <citation type="submission" date="2024-06" db="EMBL/GenBank/DDBJ databases">
        <title>Sorghum-associated microbial communities from plants grown in Nebraska, USA.</title>
        <authorList>
            <person name="Schachtman D."/>
        </authorList>
    </citation>
    <scope>NUCLEOTIDE SEQUENCE [LARGE SCALE GENOMIC DNA]</scope>
    <source>
        <strain evidence="2 3">2709</strain>
    </source>
</reference>
<dbReference type="RefSeq" id="WP_354442731.1">
    <property type="nucleotide sequence ID" value="NZ_JBEPSH010000003.1"/>
</dbReference>
<sequence length="275" mass="28682">MTIEQHASPFFLPTVRGQFRVAINGDASLPTLILSNSLGTTLEMWEAQAATFAENYRVVRYNTRGHGGSPVTPGPYNVDDLGADVLAILDALDIEKASFCGISMGGHTGLWLGVHAGHRFDAIAVCNSAAKIGIAQGWSERAATVRANGAGAMQTLADSAPGRWFTEEFIRSHPEVVRLAQGWLGGIAPEGYAACCEALALSDLRGSIGRIATPTLLLAGASDPVTTVADAEAMCAVISGSKLAVVPASHLSNLEAPQAFEHALATFLAESVPSI</sequence>
<comment type="caution">
    <text evidence="2">The sequence shown here is derived from an EMBL/GenBank/DDBJ whole genome shotgun (WGS) entry which is preliminary data.</text>
</comment>
<dbReference type="SUPFAM" id="SSF53474">
    <property type="entry name" value="alpha/beta-Hydrolases"/>
    <property type="match status" value="1"/>
</dbReference>
<keyword evidence="3" id="KW-1185">Reference proteome</keyword>